<dbReference type="EMBL" id="JBHSTE010000005">
    <property type="protein sequence ID" value="MFC6334330.1"/>
    <property type="molecule type" value="Genomic_DNA"/>
</dbReference>
<dbReference type="InterPro" id="IPR023408">
    <property type="entry name" value="MscS_beta-dom_sf"/>
</dbReference>
<comment type="similarity">
    <text evidence="2">Belongs to the MscS (TC 1.A.23) family.</text>
</comment>
<dbReference type="SUPFAM" id="SSF82861">
    <property type="entry name" value="Mechanosensitive channel protein MscS (YggB), transmembrane region"/>
    <property type="match status" value="1"/>
</dbReference>
<evidence type="ECO:0000256" key="3">
    <source>
        <dbReference type="ARBA" id="ARBA00022475"/>
    </source>
</evidence>
<dbReference type="Pfam" id="PF21088">
    <property type="entry name" value="MS_channel_1st"/>
    <property type="match status" value="1"/>
</dbReference>
<name>A0ABW1VA20_9BACL</name>
<feature type="transmembrane region" description="Helical" evidence="7">
    <location>
        <begin position="17"/>
        <end position="39"/>
    </location>
</feature>
<dbReference type="Gene3D" id="1.10.287.1260">
    <property type="match status" value="1"/>
</dbReference>
<evidence type="ECO:0000259" key="9">
    <source>
        <dbReference type="Pfam" id="PF21088"/>
    </source>
</evidence>
<organism evidence="10 11">
    <name type="scientific">Paenibacillus septentrionalis</name>
    <dbReference type="NCBI Taxonomy" id="429342"/>
    <lineage>
        <taxon>Bacteria</taxon>
        <taxon>Bacillati</taxon>
        <taxon>Bacillota</taxon>
        <taxon>Bacilli</taxon>
        <taxon>Bacillales</taxon>
        <taxon>Paenibacillaceae</taxon>
        <taxon>Paenibacillus</taxon>
    </lineage>
</organism>
<dbReference type="InterPro" id="IPR010920">
    <property type="entry name" value="LSM_dom_sf"/>
</dbReference>
<keyword evidence="5 7" id="KW-1133">Transmembrane helix</keyword>
<feature type="transmembrane region" description="Helical" evidence="7">
    <location>
        <begin position="96"/>
        <end position="118"/>
    </location>
</feature>
<dbReference type="InterPro" id="IPR045276">
    <property type="entry name" value="YbiO_bact"/>
</dbReference>
<dbReference type="SUPFAM" id="SSF50182">
    <property type="entry name" value="Sm-like ribonucleoproteins"/>
    <property type="match status" value="1"/>
</dbReference>
<feature type="domain" description="Mechanosensitive ion channel MscS" evidence="8">
    <location>
        <begin position="117"/>
        <end position="180"/>
    </location>
</feature>
<dbReference type="InterPro" id="IPR049142">
    <property type="entry name" value="MS_channel_1st"/>
</dbReference>
<dbReference type="PANTHER" id="PTHR30460">
    <property type="entry name" value="MODERATE CONDUCTANCE MECHANOSENSITIVE CHANNEL YBIO"/>
    <property type="match status" value="1"/>
</dbReference>
<evidence type="ECO:0000256" key="2">
    <source>
        <dbReference type="ARBA" id="ARBA00008017"/>
    </source>
</evidence>
<feature type="domain" description="Mechanosensitive ion channel transmembrane helices 2/3" evidence="9">
    <location>
        <begin position="74"/>
        <end position="115"/>
    </location>
</feature>
<keyword evidence="4 7" id="KW-0812">Transmembrane</keyword>
<keyword evidence="11" id="KW-1185">Reference proteome</keyword>
<evidence type="ECO:0000256" key="5">
    <source>
        <dbReference type="ARBA" id="ARBA00022989"/>
    </source>
</evidence>
<proteinExistence type="inferred from homology"/>
<dbReference type="Pfam" id="PF00924">
    <property type="entry name" value="MS_channel_2nd"/>
    <property type="match status" value="1"/>
</dbReference>
<accession>A0ABW1VA20</accession>
<evidence type="ECO:0000313" key="10">
    <source>
        <dbReference type="EMBL" id="MFC6334330.1"/>
    </source>
</evidence>
<comment type="subcellular location">
    <subcellularLocation>
        <location evidence="1">Cell membrane</location>
        <topology evidence="1">Multi-pass membrane protein</topology>
    </subcellularLocation>
</comment>
<dbReference type="InterPro" id="IPR006685">
    <property type="entry name" value="MscS_channel_2nd"/>
</dbReference>
<feature type="transmembrane region" description="Helical" evidence="7">
    <location>
        <begin position="71"/>
        <end position="90"/>
    </location>
</feature>
<dbReference type="Gene3D" id="3.30.70.100">
    <property type="match status" value="1"/>
</dbReference>
<dbReference type="InterPro" id="IPR011014">
    <property type="entry name" value="MscS_channel_TM-2"/>
</dbReference>
<gene>
    <name evidence="10" type="ORF">ACFP56_17010</name>
</gene>
<evidence type="ECO:0000256" key="6">
    <source>
        <dbReference type="ARBA" id="ARBA00023136"/>
    </source>
</evidence>
<comment type="caution">
    <text evidence="10">The sequence shown here is derived from an EMBL/GenBank/DDBJ whole genome shotgun (WGS) entry which is preliminary data.</text>
</comment>
<evidence type="ECO:0000256" key="1">
    <source>
        <dbReference type="ARBA" id="ARBA00004651"/>
    </source>
</evidence>
<evidence type="ECO:0000259" key="8">
    <source>
        <dbReference type="Pfam" id="PF00924"/>
    </source>
</evidence>
<evidence type="ECO:0000256" key="7">
    <source>
        <dbReference type="SAM" id="Phobius"/>
    </source>
</evidence>
<reference evidence="11" key="1">
    <citation type="journal article" date="2019" name="Int. J. Syst. Evol. Microbiol.">
        <title>The Global Catalogue of Microorganisms (GCM) 10K type strain sequencing project: providing services to taxonomists for standard genome sequencing and annotation.</title>
        <authorList>
            <consortium name="The Broad Institute Genomics Platform"/>
            <consortium name="The Broad Institute Genome Sequencing Center for Infectious Disease"/>
            <person name="Wu L."/>
            <person name="Ma J."/>
        </authorList>
    </citation>
    <scope>NUCLEOTIDE SEQUENCE [LARGE SCALE GENOMIC DNA]</scope>
    <source>
        <strain evidence="11">PCU 280</strain>
    </source>
</reference>
<dbReference type="Proteomes" id="UP001596233">
    <property type="component" value="Unassembled WGS sequence"/>
</dbReference>
<evidence type="ECO:0000256" key="4">
    <source>
        <dbReference type="ARBA" id="ARBA00022692"/>
    </source>
</evidence>
<keyword evidence="3" id="KW-1003">Cell membrane</keyword>
<protein>
    <submittedName>
        <fullName evidence="10">Mechanosensitive ion channel family protein</fullName>
    </submittedName>
</protein>
<sequence length="278" mass="31153">MMDTIKQSVEQLFDNDWWSNTGISLLKILLIIVIGRLLVWIAHKSINKVVLEQLNVRHALQQRRITTIGKLLNNIVSYSTYFIVALLVLSELGISLGPLLAGAGIVGIAIGFGAQSLVKDVITGFFIVLEDQFAVGDTISTGKFKGRVEVIGLRTTRIVNEQGEMHIIPNNLITEITNFSLLPAHITIDMPIAYQGNLREIMHTVRQCAQSIKHEKLLSSIEVLGLQQFDKDEIVMRVTAQSEAAYKDEVTRYMNEQFKLTLEQHGLQMNEEIKEAKG</sequence>
<evidence type="ECO:0000313" key="11">
    <source>
        <dbReference type="Proteomes" id="UP001596233"/>
    </source>
</evidence>
<dbReference type="Gene3D" id="2.30.30.60">
    <property type="match status" value="1"/>
</dbReference>
<keyword evidence="6 7" id="KW-0472">Membrane</keyword>
<dbReference type="PANTHER" id="PTHR30460:SF0">
    <property type="entry name" value="MODERATE CONDUCTANCE MECHANOSENSITIVE CHANNEL YBIO"/>
    <property type="match status" value="1"/>
</dbReference>